<organism evidence="1">
    <name type="scientific">Arundo donax</name>
    <name type="common">Giant reed</name>
    <name type="synonym">Donax arundinaceus</name>
    <dbReference type="NCBI Taxonomy" id="35708"/>
    <lineage>
        <taxon>Eukaryota</taxon>
        <taxon>Viridiplantae</taxon>
        <taxon>Streptophyta</taxon>
        <taxon>Embryophyta</taxon>
        <taxon>Tracheophyta</taxon>
        <taxon>Spermatophyta</taxon>
        <taxon>Magnoliopsida</taxon>
        <taxon>Liliopsida</taxon>
        <taxon>Poales</taxon>
        <taxon>Poaceae</taxon>
        <taxon>PACMAD clade</taxon>
        <taxon>Arundinoideae</taxon>
        <taxon>Arundineae</taxon>
        <taxon>Arundo</taxon>
    </lineage>
</organism>
<proteinExistence type="predicted"/>
<dbReference type="EMBL" id="GBRH01265898">
    <property type="protein sequence ID" value="JAD31997.1"/>
    <property type="molecule type" value="Transcribed_RNA"/>
</dbReference>
<reference evidence="1" key="2">
    <citation type="journal article" date="2015" name="Data Brief">
        <title>Shoot transcriptome of the giant reed, Arundo donax.</title>
        <authorList>
            <person name="Barrero R.A."/>
            <person name="Guerrero F.D."/>
            <person name="Moolhuijzen P."/>
            <person name="Goolsby J.A."/>
            <person name="Tidwell J."/>
            <person name="Bellgard S.E."/>
            <person name="Bellgard M.I."/>
        </authorList>
    </citation>
    <scope>NUCLEOTIDE SEQUENCE</scope>
    <source>
        <tissue evidence="1">Shoot tissue taken approximately 20 cm above the soil surface</tissue>
    </source>
</reference>
<reference evidence="1" key="1">
    <citation type="submission" date="2014-09" db="EMBL/GenBank/DDBJ databases">
        <authorList>
            <person name="Magalhaes I.L.F."/>
            <person name="Oliveira U."/>
            <person name="Santos F.R."/>
            <person name="Vidigal T.H.D.A."/>
            <person name="Brescovit A.D."/>
            <person name="Santos A.J."/>
        </authorList>
    </citation>
    <scope>NUCLEOTIDE SEQUENCE</scope>
    <source>
        <tissue evidence="1">Shoot tissue taken approximately 20 cm above the soil surface</tissue>
    </source>
</reference>
<protein>
    <submittedName>
        <fullName evidence="1">Uncharacterized protein</fullName>
    </submittedName>
</protein>
<evidence type="ECO:0000313" key="1">
    <source>
        <dbReference type="EMBL" id="JAD31997.1"/>
    </source>
</evidence>
<name>A0A0A8ZAW7_ARUDO</name>
<accession>A0A0A8ZAW7</accession>
<dbReference type="AlphaFoldDB" id="A0A0A8ZAW7"/>
<sequence length="53" mass="6344">MHRRAAKFNYTTIKILVNPDSKLEVHQFFPNKRRLFSVQIESTCFHNQLAVLR</sequence>